<dbReference type="EMBL" id="CDHN01000003">
    <property type="protein sequence ID" value="CEJ90637.1"/>
    <property type="molecule type" value="Genomic_DNA"/>
</dbReference>
<protein>
    <recommendedName>
        <fullName evidence="3">Carboxylic ester hydrolase</fullName>
        <ecNumber evidence="3">3.1.1.-</ecNumber>
    </recommendedName>
</protein>
<name>A0A0A1TL26_9HYPO</name>
<dbReference type="OrthoDB" id="408631at2759"/>
<dbReference type="InterPro" id="IPR002018">
    <property type="entry name" value="CarbesteraseB"/>
</dbReference>
<dbReference type="Gene3D" id="3.40.50.1820">
    <property type="entry name" value="alpha/beta hydrolase"/>
    <property type="match status" value="1"/>
</dbReference>
<dbReference type="PROSITE" id="PS00122">
    <property type="entry name" value="CARBOXYLESTERASE_B_1"/>
    <property type="match status" value="1"/>
</dbReference>
<organism evidence="5 6">
    <name type="scientific">[Torrubiella] hemipterigena</name>
    <dbReference type="NCBI Taxonomy" id="1531966"/>
    <lineage>
        <taxon>Eukaryota</taxon>
        <taxon>Fungi</taxon>
        <taxon>Dikarya</taxon>
        <taxon>Ascomycota</taxon>
        <taxon>Pezizomycotina</taxon>
        <taxon>Sordariomycetes</taxon>
        <taxon>Hypocreomycetidae</taxon>
        <taxon>Hypocreales</taxon>
        <taxon>Clavicipitaceae</taxon>
        <taxon>Clavicipitaceae incertae sedis</taxon>
        <taxon>'Torrubiella' clade</taxon>
    </lineage>
</organism>
<evidence type="ECO:0000313" key="6">
    <source>
        <dbReference type="Proteomes" id="UP000039046"/>
    </source>
</evidence>
<sequence length="558" mass="62002">MVSLTLILAFLGTALASPTPQRPSVTIKNGTVVGRSANQVDSFIGIPYVQPPVGDLRLRQPRSIEKPFGTLLLPQVAPACPQMNMSSVDTTGVDKQGAAIIDELSANFTGTSSEDCLTLSIQRPAGIPLDKKLPVLFWIHGGGWSIGTTQWYDGTAIVRKSVDMNEPVIFVAANYRLNAFGYLHGRQLQEDKSTNLGMRDQRKAMEWVAENIGAFGGDPDKVTIWGESAGSASVLDHMLANDGDHQYNGKPLFRGAIMNSGSIIRTQNSTCSKAQDVFDGVAKASGCDPAEKNVLECLRKAPFDVFNAAMNSVDNFMTERSNDLAYLPRPDPSDTFFGEYPEVSIAKGKYARVPVIMGNQQDEATVFAVAQRNIVNSTETLADFFHSWLPYTDRKTIEQLIDTYPDDPAAGLPVDTGSQYELYPQFKRNAAIQSDLTFIMGRREALSHMAHAIPAWSYLSTYLHDLPQFGTYHISDLATQFSLKVNPYAGEKMDAAYIQFVNHLNPNGRNCPEQWWPKWDNKRLQMAEFGKDSVKITKDDFRWESYEFWKNHGAQLRQ</sequence>
<accession>A0A0A1TL26</accession>
<evidence type="ECO:0000256" key="1">
    <source>
        <dbReference type="ARBA" id="ARBA00005964"/>
    </source>
</evidence>
<keyword evidence="3" id="KW-0732">Signal</keyword>
<evidence type="ECO:0000313" key="5">
    <source>
        <dbReference type="EMBL" id="CEJ90637.1"/>
    </source>
</evidence>
<evidence type="ECO:0000256" key="3">
    <source>
        <dbReference type="RuleBase" id="RU361235"/>
    </source>
</evidence>
<evidence type="ECO:0000259" key="4">
    <source>
        <dbReference type="Pfam" id="PF00135"/>
    </source>
</evidence>
<dbReference type="InterPro" id="IPR050309">
    <property type="entry name" value="Type-B_Carboxylest/Lipase"/>
</dbReference>
<dbReference type="HOGENOM" id="CLU_006586_10_6_1"/>
<proteinExistence type="inferred from homology"/>
<gene>
    <name evidence="5" type="ORF">VHEMI06405</name>
</gene>
<dbReference type="ESTHER" id="9hypo-a0a0a1tl26">
    <property type="family name" value="Fungal_carboxylesterase_lipase"/>
</dbReference>
<dbReference type="Pfam" id="PF00135">
    <property type="entry name" value="COesterase"/>
    <property type="match status" value="1"/>
</dbReference>
<keyword evidence="6" id="KW-1185">Reference proteome</keyword>
<dbReference type="GO" id="GO:0016787">
    <property type="term" value="F:hydrolase activity"/>
    <property type="evidence" value="ECO:0007669"/>
    <property type="project" value="UniProtKB-KW"/>
</dbReference>
<feature type="signal peptide" evidence="3">
    <location>
        <begin position="1"/>
        <end position="16"/>
    </location>
</feature>
<dbReference type="EC" id="3.1.1.-" evidence="3"/>
<comment type="similarity">
    <text evidence="1 3">Belongs to the type-B carboxylesterase/lipase family.</text>
</comment>
<dbReference type="InterPro" id="IPR029058">
    <property type="entry name" value="AB_hydrolase_fold"/>
</dbReference>
<reference evidence="5 6" key="1">
    <citation type="journal article" date="2015" name="Genome Announc.">
        <title>Draft Genome Sequence and Gene Annotation of the Entomopathogenic Fungus Verticillium hemipterigenum.</title>
        <authorList>
            <person name="Horn F."/>
            <person name="Habel A."/>
            <person name="Scharf D.H."/>
            <person name="Dworschak J."/>
            <person name="Brakhage A.A."/>
            <person name="Guthke R."/>
            <person name="Hertweck C."/>
            <person name="Linde J."/>
        </authorList>
    </citation>
    <scope>NUCLEOTIDE SEQUENCE [LARGE SCALE GENOMIC DNA]</scope>
</reference>
<feature type="chain" id="PRO_5005108819" description="Carboxylic ester hydrolase" evidence="3">
    <location>
        <begin position="17"/>
        <end position="558"/>
    </location>
</feature>
<evidence type="ECO:0000256" key="2">
    <source>
        <dbReference type="ARBA" id="ARBA00022801"/>
    </source>
</evidence>
<dbReference type="SUPFAM" id="SSF53474">
    <property type="entry name" value="alpha/beta-Hydrolases"/>
    <property type="match status" value="1"/>
</dbReference>
<dbReference type="Proteomes" id="UP000039046">
    <property type="component" value="Unassembled WGS sequence"/>
</dbReference>
<dbReference type="STRING" id="1531966.A0A0A1TL26"/>
<feature type="domain" description="Carboxylesterase type B" evidence="4">
    <location>
        <begin position="22"/>
        <end position="549"/>
    </location>
</feature>
<keyword evidence="2 3" id="KW-0378">Hydrolase</keyword>
<dbReference type="AlphaFoldDB" id="A0A0A1TL26"/>
<dbReference type="InterPro" id="IPR019826">
    <property type="entry name" value="Carboxylesterase_B_AS"/>
</dbReference>
<dbReference type="PANTHER" id="PTHR11559">
    <property type="entry name" value="CARBOXYLESTERASE"/>
    <property type="match status" value="1"/>
</dbReference>